<evidence type="ECO:0000256" key="5">
    <source>
        <dbReference type="ARBA" id="ARBA00023141"/>
    </source>
</evidence>
<comment type="pathway">
    <text evidence="1 7">Metabolic intermediate biosynthesis; chorismate biosynthesis; chorismate from D-erythrose 4-phosphate and phosphoenolpyruvate: step 6/7.</text>
</comment>
<evidence type="ECO:0000256" key="7">
    <source>
        <dbReference type="HAMAP-Rule" id="MF_00210"/>
    </source>
</evidence>
<dbReference type="InterPro" id="IPR013792">
    <property type="entry name" value="RNA3'P_cycl/enolpyr_Trfase_a/b"/>
</dbReference>
<feature type="binding site" evidence="7">
    <location>
        <position position="383"/>
    </location>
    <ligand>
        <name>phosphoenolpyruvate</name>
        <dbReference type="ChEBI" id="CHEBI:58702"/>
    </ligand>
</feature>
<evidence type="ECO:0000313" key="9">
    <source>
        <dbReference type="EMBL" id="CBL28511.1"/>
    </source>
</evidence>
<dbReference type="GO" id="GO:0005737">
    <property type="term" value="C:cytoplasm"/>
    <property type="evidence" value="ECO:0007669"/>
    <property type="project" value="UniProtKB-SubCell"/>
</dbReference>
<feature type="binding site" evidence="7">
    <location>
        <position position="309"/>
    </location>
    <ligand>
        <name>3-phosphoshikimate</name>
        <dbReference type="ChEBI" id="CHEBI:145989"/>
    </ligand>
</feature>
<reference evidence="10" key="1">
    <citation type="submission" date="2010-03" db="EMBL/GenBank/DDBJ databases">
        <title>The genome sequence of Synergistetes sp. SGP1.</title>
        <authorList>
            <consortium name="metaHIT consortium -- http://www.metahit.eu/"/>
            <person name="Pajon A."/>
            <person name="Turner K."/>
            <person name="Parkhill J."/>
            <person name="Wade W."/>
            <person name="Vartoukian S."/>
        </authorList>
    </citation>
    <scope>NUCLEOTIDE SEQUENCE [LARGE SCALE GENOMIC DNA]</scope>
    <source>
        <strain evidence="10">SGP1</strain>
    </source>
</reference>
<feature type="binding site" evidence="7">
    <location>
        <position position="186"/>
    </location>
    <ligand>
        <name>3-phosphoshikimate</name>
        <dbReference type="ChEBI" id="CHEBI:145989"/>
    </ligand>
</feature>
<reference evidence="9 10" key="2">
    <citation type="submission" date="2010-03" db="EMBL/GenBank/DDBJ databases">
        <authorList>
            <person name="Pajon A."/>
        </authorList>
    </citation>
    <scope>NUCLEOTIDE SEQUENCE [LARGE SCALE GENOMIC DNA]</scope>
    <source>
        <strain evidence="9 10">SGP1</strain>
    </source>
</reference>
<dbReference type="GO" id="GO:0009073">
    <property type="term" value="P:aromatic amino acid family biosynthetic process"/>
    <property type="evidence" value="ECO:0007669"/>
    <property type="project" value="UniProtKB-KW"/>
</dbReference>
<dbReference type="PANTHER" id="PTHR21090:SF5">
    <property type="entry name" value="PENTAFUNCTIONAL AROM POLYPEPTIDE"/>
    <property type="match status" value="1"/>
</dbReference>
<comment type="similarity">
    <text evidence="2 7">Belongs to the EPSP synthase family.</text>
</comment>
<dbReference type="Proteomes" id="UP000008957">
    <property type="component" value="Chromosome"/>
</dbReference>
<evidence type="ECO:0000256" key="2">
    <source>
        <dbReference type="ARBA" id="ARBA00009948"/>
    </source>
</evidence>
<dbReference type="PANTHER" id="PTHR21090">
    <property type="entry name" value="AROM/DEHYDROQUINATE SYNTHASE"/>
    <property type="match status" value="1"/>
</dbReference>
<dbReference type="PIRSF" id="PIRSF000505">
    <property type="entry name" value="EPSPS"/>
    <property type="match status" value="1"/>
</dbReference>
<comment type="catalytic activity">
    <reaction evidence="6">
        <text>3-phosphoshikimate + phosphoenolpyruvate = 5-O-(1-carboxyvinyl)-3-phosphoshikimate + phosphate</text>
        <dbReference type="Rhea" id="RHEA:21256"/>
        <dbReference type="ChEBI" id="CHEBI:43474"/>
        <dbReference type="ChEBI" id="CHEBI:57701"/>
        <dbReference type="ChEBI" id="CHEBI:58702"/>
        <dbReference type="ChEBI" id="CHEBI:145989"/>
        <dbReference type="EC" id="2.5.1.19"/>
    </reaction>
    <physiologicalReaction direction="left-to-right" evidence="6">
        <dbReference type="Rhea" id="RHEA:21257"/>
    </physiologicalReaction>
</comment>
<feature type="binding site" evidence="7">
    <location>
        <position position="159"/>
    </location>
    <ligand>
        <name>3-phosphoshikimate</name>
        <dbReference type="ChEBI" id="CHEBI:145989"/>
    </ligand>
</feature>
<feature type="binding site" evidence="7">
    <location>
        <position position="89"/>
    </location>
    <ligand>
        <name>phosphoenolpyruvate</name>
        <dbReference type="ChEBI" id="CHEBI:58702"/>
    </ligand>
</feature>
<feature type="binding site" evidence="7">
    <location>
        <position position="20"/>
    </location>
    <ligand>
        <name>3-phosphoshikimate</name>
        <dbReference type="ChEBI" id="CHEBI:145989"/>
    </ligand>
</feature>
<comment type="caution">
    <text evidence="7">Lacks conserved residue(s) required for the propagation of feature annotation.</text>
</comment>
<comment type="subcellular location">
    <subcellularLocation>
        <location evidence="7">Cytoplasm</location>
    </subcellularLocation>
</comment>
<feature type="binding site" evidence="7">
    <location>
        <position position="117"/>
    </location>
    <ligand>
        <name>phosphoenolpyruvate</name>
        <dbReference type="ChEBI" id="CHEBI:58702"/>
    </ligand>
</feature>
<evidence type="ECO:0000256" key="4">
    <source>
        <dbReference type="ARBA" id="ARBA00022679"/>
    </source>
</evidence>
<feature type="binding site" evidence="7">
    <location>
        <position position="160"/>
    </location>
    <ligand>
        <name>phosphoenolpyruvate</name>
        <dbReference type="ChEBI" id="CHEBI:58702"/>
    </ligand>
</feature>
<feature type="binding site" evidence="7">
    <location>
        <position position="21"/>
    </location>
    <ligand>
        <name>3-phosphoshikimate</name>
        <dbReference type="ChEBI" id="CHEBI:145989"/>
    </ligand>
</feature>
<dbReference type="Gene3D" id="3.65.10.10">
    <property type="entry name" value="Enolpyruvate transferase domain"/>
    <property type="match status" value="2"/>
</dbReference>
<proteinExistence type="inferred from homology"/>
<sequence>MRALIRPRPLAGTVTAPASKSEAHRLLICAALSDRPTRLTLNGTSEDIDATADCLRSLGAEVLHEEGSLVVTPIRRVPDGPLLDCRESGSTLRFLLPVAAALAEEARFTGSGRLPERPIGALQAAMARHGVSFSADRLPFRTSGRLQAGAFDLPGDVSSQYVTGLLLTLPLLSGDSLLTVHPPLRSAAYLDITLAALRRFGVRPREEGGGADLPRRFQLSGPQAFHTPGVLEVGGDWSGAAFFLAAGALTGPVSVRGLDPASPQGDRRILDFLKAFGAEVSLRKDAVTVAPGSLRGLEGCPLDVDATPDLLPVLAATAAWADGRTAFVNGGRLRLKESDRIASTLSLIRSLGGRAEETPEGDGLIVQGGGLVGGTAEGFHDHRIVMAAAVAASRCPQGVTVTDAEACSKSYPAFFEDYARLGGDVHVL</sequence>
<dbReference type="InterPro" id="IPR006264">
    <property type="entry name" value="EPSP_synthase"/>
</dbReference>
<accession>A0AB94IXM5</accession>
<organism evidence="9 10">
    <name type="scientific">Fretibacterium fastidiosum</name>
    <dbReference type="NCBI Taxonomy" id="651822"/>
    <lineage>
        <taxon>Bacteria</taxon>
        <taxon>Thermotogati</taxon>
        <taxon>Synergistota</taxon>
        <taxon>Synergistia</taxon>
        <taxon>Synergistales</taxon>
        <taxon>Aminobacteriaceae</taxon>
        <taxon>Fretibacterium</taxon>
    </lineage>
</organism>
<dbReference type="GO" id="GO:0003866">
    <property type="term" value="F:3-phosphoshikimate 1-carboxyvinyltransferase activity"/>
    <property type="evidence" value="ECO:0007669"/>
    <property type="project" value="UniProtKB-UniRule"/>
</dbReference>
<feature type="binding site" evidence="7">
    <location>
        <position position="336"/>
    </location>
    <ligand>
        <name>3-phosphoshikimate</name>
        <dbReference type="ChEBI" id="CHEBI:145989"/>
    </ligand>
</feature>
<keyword evidence="7" id="KW-0963">Cytoplasm</keyword>
<dbReference type="InterPro" id="IPR036968">
    <property type="entry name" value="Enolpyruvate_Tfrase_sf"/>
</dbReference>
<feature type="binding site" evidence="7">
    <location>
        <position position="158"/>
    </location>
    <ligand>
        <name>3-phosphoshikimate</name>
        <dbReference type="ChEBI" id="CHEBI:145989"/>
    </ligand>
</feature>
<dbReference type="PROSITE" id="PS00885">
    <property type="entry name" value="EPSP_SYNTHASE_2"/>
    <property type="match status" value="1"/>
</dbReference>
<dbReference type="GO" id="GO:0008652">
    <property type="term" value="P:amino acid biosynthetic process"/>
    <property type="evidence" value="ECO:0007669"/>
    <property type="project" value="UniProtKB-KW"/>
</dbReference>
<dbReference type="RefSeq" id="WP_015556658.1">
    <property type="nucleotide sequence ID" value="NC_021038.1"/>
</dbReference>
<dbReference type="AlphaFoldDB" id="A0AB94IXM5"/>
<keyword evidence="5 7" id="KW-0057">Aromatic amino acid biosynthesis</keyword>
<feature type="binding site" evidence="7">
    <location>
        <position position="20"/>
    </location>
    <ligand>
        <name>phosphoenolpyruvate</name>
        <dbReference type="ChEBI" id="CHEBI:58702"/>
    </ligand>
</feature>
<feature type="domain" description="Enolpyruvate transferase" evidence="8">
    <location>
        <begin position="7"/>
        <end position="416"/>
    </location>
</feature>
<dbReference type="EC" id="2.5.1.19" evidence="7"/>
<evidence type="ECO:0000259" key="8">
    <source>
        <dbReference type="Pfam" id="PF00275"/>
    </source>
</evidence>
<dbReference type="KEGG" id="sbr:SY1_14810"/>
<dbReference type="InterPro" id="IPR023193">
    <property type="entry name" value="EPSP_synthase_CS"/>
</dbReference>
<keyword evidence="3 7" id="KW-0028">Amino-acid biosynthesis</keyword>
<dbReference type="NCBIfam" id="TIGR01356">
    <property type="entry name" value="aroA"/>
    <property type="match status" value="1"/>
</dbReference>
<dbReference type="Pfam" id="PF00275">
    <property type="entry name" value="EPSP_synthase"/>
    <property type="match status" value="1"/>
</dbReference>
<feature type="active site" description="Proton acceptor" evidence="7">
    <location>
        <position position="309"/>
    </location>
</feature>
<evidence type="ECO:0000256" key="3">
    <source>
        <dbReference type="ARBA" id="ARBA00022605"/>
    </source>
</evidence>
<feature type="binding site" evidence="7">
    <location>
        <position position="160"/>
    </location>
    <ligand>
        <name>3-phosphoshikimate</name>
        <dbReference type="ChEBI" id="CHEBI:145989"/>
    </ligand>
</feature>
<dbReference type="InterPro" id="IPR001986">
    <property type="entry name" value="Enolpyruvate_Tfrase_dom"/>
</dbReference>
<protein>
    <recommendedName>
        <fullName evidence="7">3-phosphoshikimate 1-carboxyvinyltransferase</fullName>
        <ecNumber evidence="7">2.5.1.19</ecNumber>
    </recommendedName>
    <alternativeName>
        <fullName evidence="7">5-enolpyruvylshikimate-3-phosphate synthase</fullName>
        <shortName evidence="7">EPSP synthase</shortName>
        <shortName evidence="7">EPSPS</shortName>
    </alternativeName>
</protein>
<feature type="binding site" evidence="7">
    <location>
        <position position="409"/>
    </location>
    <ligand>
        <name>phosphoenolpyruvate</name>
        <dbReference type="ChEBI" id="CHEBI:58702"/>
    </ligand>
</feature>
<evidence type="ECO:0000256" key="1">
    <source>
        <dbReference type="ARBA" id="ARBA00004811"/>
    </source>
</evidence>
<comment type="function">
    <text evidence="7">Catalyzes the transfer of the enolpyruvyl moiety of phosphoenolpyruvate (PEP) to the 5-hydroxyl of shikimate-3-phosphate (S3P) to produce enolpyruvyl shikimate-3-phosphate and inorganic phosphate.</text>
</comment>
<evidence type="ECO:0000256" key="6">
    <source>
        <dbReference type="ARBA" id="ARBA00044633"/>
    </source>
</evidence>
<gene>
    <name evidence="7" type="primary">aroA</name>
    <name evidence="9" type="ORF">SY1_14810</name>
</gene>
<dbReference type="GO" id="GO:0009423">
    <property type="term" value="P:chorismate biosynthetic process"/>
    <property type="evidence" value="ECO:0007669"/>
    <property type="project" value="UniProtKB-UniRule"/>
</dbReference>
<dbReference type="HAMAP" id="MF_00210">
    <property type="entry name" value="EPSP_synth"/>
    <property type="match status" value="1"/>
</dbReference>
<keyword evidence="10" id="KW-1185">Reference proteome</keyword>
<comment type="subunit">
    <text evidence="7">Monomer.</text>
</comment>
<evidence type="ECO:0000313" key="10">
    <source>
        <dbReference type="Proteomes" id="UP000008957"/>
    </source>
</evidence>
<feature type="binding site" evidence="7">
    <location>
        <position position="340"/>
    </location>
    <ligand>
        <name>phosphoenolpyruvate</name>
        <dbReference type="ChEBI" id="CHEBI:58702"/>
    </ligand>
</feature>
<keyword evidence="4 7" id="KW-0808">Transferase</keyword>
<dbReference type="SUPFAM" id="SSF55205">
    <property type="entry name" value="EPT/RTPC-like"/>
    <property type="match status" value="1"/>
</dbReference>
<name>A0AB94IXM5_9BACT</name>
<feature type="binding site" evidence="7">
    <location>
        <position position="25"/>
    </location>
    <ligand>
        <name>3-phosphoshikimate</name>
        <dbReference type="ChEBI" id="CHEBI:145989"/>
    </ligand>
</feature>
<dbReference type="EMBL" id="FP929056">
    <property type="protein sequence ID" value="CBL28511.1"/>
    <property type="molecule type" value="Genomic_DNA"/>
</dbReference>